<dbReference type="InterPro" id="IPR011990">
    <property type="entry name" value="TPR-like_helical_dom_sf"/>
</dbReference>
<reference evidence="1 3" key="1">
    <citation type="submission" date="2011-05" db="EMBL/GenBank/DDBJ databases">
        <authorList>
            <person name="Muzny D."/>
            <person name="Qin X."/>
            <person name="Deng J."/>
            <person name="Jiang H."/>
            <person name="Liu Y."/>
            <person name="Qu J."/>
            <person name="Song X.-Z."/>
            <person name="Zhang L."/>
            <person name="Thornton R."/>
            <person name="Coyle M."/>
            <person name="Francisco L."/>
            <person name="Jackson L."/>
            <person name="Javaid M."/>
            <person name="Korchina V."/>
            <person name="Kovar C."/>
            <person name="Mata R."/>
            <person name="Mathew T."/>
            <person name="Ngo R."/>
            <person name="Nguyen L."/>
            <person name="Nguyen N."/>
            <person name="Okwuonu G."/>
            <person name="Ongeri F."/>
            <person name="Pham C."/>
            <person name="Simmons D."/>
            <person name="Wilczek-Boney K."/>
            <person name="Hale W."/>
            <person name="Jakkamsetti A."/>
            <person name="Pham P."/>
            <person name="Ruth R."/>
            <person name="San Lucas F."/>
            <person name="Warren J."/>
            <person name="Zhang J."/>
            <person name="Zhao Z."/>
            <person name="Zhou C."/>
            <person name="Zhu D."/>
            <person name="Lee S."/>
            <person name="Bess C."/>
            <person name="Blankenburg K."/>
            <person name="Forbes L."/>
            <person name="Fu Q."/>
            <person name="Gubbala S."/>
            <person name="Hirani K."/>
            <person name="Jayaseelan J.C."/>
            <person name="Lara F."/>
            <person name="Munidasa M."/>
            <person name="Palculict T."/>
            <person name="Patil S."/>
            <person name="Pu L.-L."/>
            <person name="Saada N."/>
            <person name="Tang L."/>
            <person name="Weissenberger G."/>
            <person name="Zhu Y."/>
            <person name="Hemphill L."/>
            <person name="Shang Y."/>
            <person name="Youmans B."/>
            <person name="Ayvaz T."/>
            <person name="Ross M."/>
            <person name="Santibanez J."/>
            <person name="Aqrawi P."/>
            <person name="Gross S."/>
            <person name="Joshi V."/>
            <person name="Fowler G."/>
            <person name="Nazareth L."/>
            <person name="Reid J."/>
            <person name="Worley K."/>
            <person name="Petrosino J."/>
            <person name="Highlander S."/>
            <person name="Gibbs R."/>
        </authorList>
    </citation>
    <scope>NUCLEOTIDE SEQUENCE [LARGE SCALE GENOMIC DNA]</scope>
    <source>
        <strain evidence="1 3">ATCC 33926</strain>
    </source>
</reference>
<dbReference type="Gene3D" id="1.25.40.10">
    <property type="entry name" value="Tetratricopeptide repeat domain"/>
    <property type="match status" value="3"/>
</dbReference>
<dbReference type="EMBL" id="CP094241">
    <property type="protein sequence ID" value="UNV84701.1"/>
    <property type="molecule type" value="Genomic_DNA"/>
</dbReference>
<sequence>MTADTVSPALLPQQAAGNRYAGTAYQVNKITYASGLTRLATAPKPQPKPVELTPEEEFSLLQNSEQQGIPTEHHLSAYTRLAEAGMPEAQHVLMRFYQERNEPQMYHWAQLASAQNSAEAQYCLAYRHSLKPDFESAIKLYRQAAEQGFAPAHWQLGKMYYRGIGMKADPAQAEIHLRQAAEAGVIAAQVMLGDLLAAQNQAESMTWYRKAAAKGSGDAAAALAQHSLTGKLTGRDPLQAMRHTRFAADRRHPEALRIMGDLYRYGLGVKADPHAAHDYYHRAATLGCATAIQKLLSDAALHNPQQYEQIREAALFFQKTEQTFRNAEACHYGIGTAVDYDRARKLYLEAAEFHHKNAAAALGKLYYYGQGVEPNFQSAAHWFEIAAEQGHTEAQYYLARLYYHGQGVSSHIPTACRWLQAAISGCYENPDALRPLLAKWQKEASR</sequence>
<accession>A0AA36XLN9</accession>
<dbReference type="EMBL" id="AFQE01000017">
    <property type="protein sequence ID" value="EGQ78298.1"/>
    <property type="molecule type" value="Genomic_DNA"/>
</dbReference>
<dbReference type="SMART" id="SM00671">
    <property type="entry name" value="SEL1"/>
    <property type="match status" value="8"/>
</dbReference>
<proteinExistence type="predicted"/>
<evidence type="ECO:0000313" key="1">
    <source>
        <dbReference type="EMBL" id="EGQ78298.1"/>
    </source>
</evidence>
<evidence type="ECO:0000313" key="4">
    <source>
        <dbReference type="Proteomes" id="UP000829455"/>
    </source>
</evidence>
<protein>
    <submittedName>
        <fullName evidence="2">SEL1-like repeat protein</fullName>
    </submittedName>
    <submittedName>
        <fullName evidence="1">Sel1 repeat protein</fullName>
    </submittedName>
</protein>
<dbReference type="InterPro" id="IPR006597">
    <property type="entry name" value="Sel1-like"/>
</dbReference>
<dbReference type="Pfam" id="PF08238">
    <property type="entry name" value="Sel1"/>
    <property type="match status" value="8"/>
</dbReference>
<name>A0AA36XLN9_9NEIS</name>
<dbReference type="AlphaFoldDB" id="A0AA36XLN9"/>
<evidence type="ECO:0000313" key="3">
    <source>
        <dbReference type="Proteomes" id="UP000004982"/>
    </source>
</evidence>
<dbReference type="SUPFAM" id="SSF81901">
    <property type="entry name" value="HCP-like"/>
    <property type="match status" value="3"/>
</dbReference>
<dbReference type="PANTHER" id="PTHR11102:SF160">
    <property type="entry name" value="ERAD-ASSOCIATED E3 UBIQUITIN-PROTEIN LIGASE COMPONENT HRD3"/>
    <property type="match status" value="1"/>
</dbReference>
<evidence type="ECO:0000313" key="2">
    <source>
        <dbReference type="EMBL" id="UNV84701.1"/>
    </source>
</evidence>
<dbReference type="PANTHER" id="PTHR11102">
    <property type="entry name" value="SEL-1-LIKE PROTEIN"/>
    <property type="match status" value="1"/>
</dbReference>
<dbReference type="InterPro" id="IPR050767">
    <property type="entry name" value="Sel1_AlgK"/>
</dbReference>
<organism evidence="1 3">
    <name type="scientific">Neisseria macacae ATCC 33926</name>
    <dbReference type="NCBI Taxonomy" id="997348"/>
    <lineage>
        <taxon>Bacteria</taxon>
        <taxon>Pseudomonadati</taxon>
        <taxon>Pseudomonadota</taxon>
        <taxon>Betaproteobacteria</taxon>
        <taxon>Neisseriales</taxon>
        <taxon>Neisseriaceae</taxon>
        <taxon>Neisseria</taxon>
    </lineage>
</organism>
<dbReference type="Proteomes" id="UP000829455">
    <property type="component" value="Chromosome"/>
</dbReference>
<dbReference type="Proteomes" id="UP000004982">
    <property type="component" value="Unassembled WGS sequence"/>
</dbReference>
<keyword evidence="4" id="KW-1185">Reference proteome</keyword>
<reference evidence="2 4" key="2">
    <citation type="submission" date="2022-03" db="EMBL/GenBank/DDBJ databases">
        <title>Genome sequencing of Neisseria macacae.</title>
        <authorList>
            <person name="Baek M.-G."/>
        </authorList>
    </citation>
    <scope>NUCLEOTIDE SEQUENCE [LARGE SCALE GENOMIC DNA]</scope>
    <source>
        <strain evidence="2 4">ATCC 33926</strain>
    </source>
</reference>
<gene>
    <name evidence="1" type="ORF">HMPREF9418_0246</name>
    <name evidence="2" type="ORF">MON40_11965</name>
</gene>